<dbReference type="GO" id="GO:0005886">
    <property type="term" value="C:plasma membrane"/>
    <property type="evidence" value="ECO:0007669"/>
    <property type="project" value="UniProtKB-SubCell"/>
</dbReference>
<dbReference type="EMBL" id="MEUB01000052">
    <property type="protein sequence ID" value="OGC20986.1"/>
    <property type="molecule type" value="Genomic_DNA"/>
</dbReference>
<proteinExistence type="inferred from homology"/>
<evidence type="ECO:0000256" key="1">
    <source>
        <dbReference type="ARBA" id="ARBA00004651"/>
    </source>
</evidence>
<evidence type="ECO:0000256" key="5">
    <source>
        <dbReference type="ARBA" id="ARBA00022989"/>
    </source>
</evidence>
<evidence type="ECO:0008006" key="10">
    <source>
        <dbReference type="Google" id="ProtNLM"/>
    </source>
</evidence>
<comment type="caution">
    <text evidence="8">The sequence shown here is derived from an EMBL/GenBank/DDBJ whole genome shotgun (WGS) entry which is preliminary data.</text>
</comment>
<feature type="transmembrane region" description="Helical" evidence="7">
    <location>
        <begin position="115"/>
        <end position="137"/>
    </location>
</feature>
<keyword evidence="4 7" id="KW-0812">Transmembrane</keyword>
<protein>
    <recommendedName>
        <fullName evidence="10">Permease</fullName>
    </recommendedName>
</protein>
<comment type="subcellular location">
    <subcellularLocation>
        <location evidence="1">Cell membrane</location>
        <topology evidence="1">Multi-pass membrane protein</topology>
    </subcellularLocation>
</comment>
<name>A0A1F4SKM5_UNCSA</name>
<feature type="transmembrane region" description="Helical" evidence="7">
    <location>
        <begin position="143"/>
        <end position="164"/>
    </location>
</feature>
<keyword evidence="6 7" id="KW-0472">Membrane</keyword>
<dbReference type="Pfam" id="PF03773">
    <property type="entry name" value="ArsP_1"/>
    <property type="match status" value="1"/>
</dbReference>
<keyword evidence="3" id="KW-1003">Cell membrane</keyword>
<feature type="transmembrane region" description="Helical" evidence="7">
    <location>
        <begin position="41"/>
        <end position="62"/>
    </location>
</feature>
<dbReference type="AlphaFoldDB" id="A0A1F4SKM5"/>
<keyword evidence="5 7" id="KW-1133">Transmembrane helix</keyword>
<dbReference type="InterPro" id="IPR005524">
    <property type="entry name" value="DUF318"/>
</dbReference>
<evidence type="ECO:0000313" key="8">
    <source>
        <dbReference type="EMBL" id="OGC20986.1"/>
    </source>
</evidence>
<dbReference type="STRING" id="1802579.A2310_05340"/>
<evidence type="ECO:0000313" key="9">
    <source>
        <dbReference type="Proteomes" id="UP000178417"/>
    </source>
</evidence>
<evidence type="ECO:0000256" key="4">
    <source>
        <dbReference type="ARBA" id="ARBA00022692"/>
    </source>
</evidence>
<evidence type="ECO:0000256" key="7">
    <source>
        <dbReference type="SAM" id="Phobius"/>
    </source>
</evidence>
<sequence>MKKKKILKDYFWIIIFFIFIVGSMFINYEPGRQIYINFEKFFIEMILFLPLMFVFVGLFDVWVPKEKVERHVGHEGGITGTFWIILLATFQAGPLYGAFPVAYLLSKKGASPRNIFIYLGAFSCMKLPMLTFEINFLGLKFSLLRTLFSLPVFIIIGIIMEYYLGKDYKVTQPENVKMG</sequence>
<evidence type="ECO:0000256" key="6">
    <source>
        <dbReference type="ARBA" id="ARBA00023136"/>
    </source>
</evidence>
<accession>A0A1F4SKM5</accession>
<evidence type="ECO:0000256" key="3">
    <source>
        <dbReference type="ARBA" id="ARBA00022475"/>
    </source>
</evidence>
<comment type="similarity">
    <text evidence="2">Belongs to the UPF0718 family.</text>
</comment>
<evidence type="ECO:0000256" key="2">
    <source>
        <dbReference type="ARBA" id="ARBA00006386"/>
    </source>
</evidence>
<gene>
    <name evidence="8" type="ORF">A2310_05340</name>
</gene>
<organism evidence="8 9">
    <name type="scientific">candidate division WOR-1 bacterium RIFOXYB2_FULL_37_13</name>
    <dbReference type="NCBI Taxonomy" id="1802579"/>
    <lineage>
        <taxon>Bacteria</taxon>
        <taxon>Bacillati</taxon>
        <taxon>Saganbacteria</taxon>
    </lineage>
</organism>
<reference evidence="8 9" key="1">
    <citation type="journal article" date="2016" name="Nat. Commun.">
        <title>Thousands of microbial genomes shed light on interconnected biogeochemical processes in an aquifer system.</title>
        <authorList>
            <person name="Anantharaman K."/>
            <person name="Brown C.T."/>
            <person name="Hug L.A."/>
            <person name="Sharon I."/>
            <person name="Castelle C.J."/>
            <person name="Probst A.J."/>
            <person name="Thomas B.C."/>
            <person name="Singh A."/>
            <person name="Wilkins M.J."/>
            <person name="Karaoz U."/>
            <person name="Brodie E.L."/>
            <person name="Williams K.H."/>
            <person name="Hubbard S.S."/>
            <person name="Banfield J.F."/>
        </authorList>
    </citation>
    <scope>NUCLEOTIDE SEQUENCE [LARGE SCALE GENOMIC DNA]</scope>
</reference>
<dbReference type="Proteomes" id="UP000178417">
    <property type="component" value="Unassembled WGS sequence"/>
</dbReference>
<feature type="transmembrane region" description="Helical" evidence="7">
    <location>
        <begin position="12"/>
        <end position="29"/>
    </location>
</feature>
<feature type="transmembrane region" description="Helical" evidence="7">
    <location>
        <begin position="82"/>
        <end position="103"/>
    </location>
</feature>